<dbReference type="AlphaFoldDB" id="K8EFA3"/>
<evidence type="ECO:0000259" key="12">
    <source>
        <dbReference type="PROSITE" id="PS50892"/>
    </source>
</evidence>
<dbReference type="Gene3D" id="3.30.450.50">
    <property type="entry name" value="Longin domain"/>
    <property type="match status" value="1"/>
</dbReference>
<dbReference type="SUPFAM" id="SSF64356">
    <property type="entry name" value="SNARE-like"/>
    <property type="match status" value="1"/>
</dbReference>
<proteinExistence type="inferred from homology"/>
<dbReference type="EMBL" id="FO082274">
    <property type="protein sequence ID" value="CCO16812.1"/>
    <property type="molecule type" value="Genomic_DNA"/>
</dbReference>
<keyword evidence="5 10" id="KW-1133">Transmembrane helix</keyword>
<dbReference type="PROSITE" id="PS00417">
    <property type="entry name" value="SYNAPTOBREVIN"/>
    <property type="match status" value="1"/>
</dbReference>
<evidence type="ECO:0000256" key="5">
    <source>
        <dbReference type="ARBA" id="ARBA00022989"/>
    </source>
</evidence>
<dbReference type="InterPro" id="IPR011012">
    <property type="entry name" value="Longin-like_dom_sf"/>
</dbReference>
<feature type="transmembrane region" description="Helical" evidence="10">
    <location>
        <begin position="296"/>
        <end position="312"/>
    </location>
</feature>
<dbReference type="InterPro" id="IPR001388">
    <property type="entry name" value="Synaptobrevin-like"/>
</dbReference>
<protein>
    <submittedName>
        <fullName evidence="13">Uncharacterized protein</fullName>
    </submittedName>
</protein>
<dbReference type="PANTHER" id="PTHR21136">
    <property type="entry name" value="SNARE PROTEINS"/>
    <property type="match status" value="1"/>
</dbReference>
<evidence type="ECO:0000256" key="8">
    <source>
        <dbReference type="ARBA" id="ARBA00046280"/>
    </source>
</evidence>
<evidence type="ECO:0000256" key="4">
    <source>
        <dbReference type="ARBA" id="ARBA00022927"/>
    </source>
</evidence>
<dbReference type="CDD" id="cd15843">
    <property type="entry name" value="R-SNARE"/>
    <property type="match status" value="1"/>
</dbReference>
<organism evidence="13 14">
    <name type="scientific">Bathycoccus prasinos</name>
    <dbReference type="NCBI Taxonomy" id="41875"/>
    <lineage>
        <taxon>Eukaryota</taxon>
        <taxon>Viridiplantae</taxon>
        <taxon>Chlorophyta</taxon>
        <taxon>Mamiellophyceae</taxon>
        <taxon>Mamiellales</taxon>
        <taxon>Bathycoccaceae</taxon>
        <taxon>Bathycoccus</taxon>
    </lineage>
</organism>
<feature type="domain" description="Longin" evidence="11">
    <location>
        <begin position="51"/>
        <end position="160"/>
    </location>
</feature>
<evidence type="ECO:0000256" key="9">
    <source>
        <dbReference type="PROSITE-ProRule" id="PRU00290"/>
    </source>
</evidence>
<dbReference type="STRING" id="41875.K8EFA3"/>
<evidence type="ECO:0000256" key="6">
    <source>
        <dbReference type="ARBA" id="ARBA00023136"/>
    </source>
</evidence>
<keyword evidence="9" id="KW-0175">Coiled coil</keyword>
<feature type="transmembrane region" description="Helical" evidence="10">
    <location>
        <begin position="256"/>
        <end position="275"/>
    </location>
</feature>
<dbReference type="GeneID" id="19015843"/>
<comment type="similarity">
    <text evidence="1">Belongs to the synaptobrevin family.</text>
</comment>
<dbReference type="SUPFAM" id="SSF58038">
    <property type="entry name" value="SNARE fusion complex"/>
    <property type="match status" value="1"/>
</dbReference>
<dbReference type="Proteomes" id="UP000198341">
    <property type="component" value="Chromosome 5"/>
</dbReference>
<reference evidence="13 14" key="1">
    <citation type="submission" date="2011-10" db="EMBL/GenBank/DDBJ databases">
        <authorList>
            <person name="Genoscope - CEA"/>
        </authorList>
    </citation>
    <scope>NUCLEOTIDE SEQUENCE [LARGE SCALE GENOMIC DNA]</scope>
    <source>
        <strain evidence="13 14">RCC 1105</strain>
    </source>
</reference>
<evidence type="ECO:0000256" key="2">
    <source>
        <dbReference type="ARBA" id="ARBA00022448"/>
    </source>
</evidence>
<comment type="function">
    <text evidence="7">Involved in the targeting and/or fusion of transport vesicles to their target membrane.</text>
</comment>
<dbReference type="PROSITE" id="PS50859">
    <property type="entry name" value="LONGIN"/>
    <property type="match status" value="1"/>
</dbReference>
<evidence type="ECO:0000256" key="7">
    <source>
        <dbReference type="ARBA" id="ARBA00037493"/>
    </source>
</evidence>
<evidence type="ECO:0000259" key="11">
    <source>
        <dbReference type="PROSITE" id="PS50859"/>
    </source>
</evidence>
<gene>
    <name evidence="13" type="ORF">Bathy05g03400</name>
</gene>
<dbReference type="KEGG" id="bpg:Bathy05g03400"/>
<dbReference type="PRINTS" id="PR00219">
    <property type="entry name" value="SYNAPTOBREVN"/>
</dbReference>
<name>K8EFA3_9CHLO</name>
<dbReference type="RefSeq" id="XP_007513254.1">
    <property type="nucleotide sequence ID" value="XM_007513192.1"/>
</dbReference>
<evidence type="ECO:0000313" key="14">
    <source>
        <dbReference type="Proteomes" id="UP000198341"/>
    </source>
</evidence>
<dbReference type="Pfam" id="PF00957">
    <property type="entry name" value="Synaptobrevin"/>
    <property type="match status" value="1"/>
</dbReference>
<dbReference type="FunFam" id="1.20.5.110:FF:000004">
    <property type="entry name" value="Vesicle-associated membrane protein 7"/>
    <property type="match status" value="1"/>
</dbReference>
<comment type="subcellular location">
    <subcellularLocation>
        <location evidence="8">Endomembrane system</location>
        <topology evidence="8">Single-pass type IV membrane protein</topology>
    </subcellularLocation>
</comment>
<dbReference type="GO" id="GO:0015031">
    <property type="term" value="P:protein transport"/>
    <property type="evidence" value="ECO:0007669"/>
    <property type="project" value="UniProtKB-KW"/>
</dbReference>
<dbReference type="InterPro" id="IPR042855">
    <property type="entry name" value="V_SNARE_CC"/>
</dbReference>
<keyword evidence="6 10" id="KW-0472">Membrane</keyword>
<keyword evidence="2" id="KW-0813">Transport</keyword>
<evidence type="ECO:0000256" key="1">
    <source>
        <dbReference type="ARBA" id="ARBA00008025"/>
    </source>
</evidence>
<dbReference type="OrthoDB" id="248747at2759"/>
<keyword evidence="3 10" id="KW-0812">Transmembrane</keyword>
<dbReference type="GO" id="GO:0005737">
    <property type="term" value="C:cytoplasm"/>
    <property type="evidence" value="ECO:0007669"/>
    <property type="project" value="UniProtKB-ARBA"/>
</dbReference>
<dbReference type="GO" id="GO:0016020">
    <property type="term" value="C:membrane"/>
    <property type="evidence" value="ECO:0007669"/>
    <property type="project" value="InterPro"/>
</dbReference>
<dbReference type="SMART" id="SM01270">
    <property type="entry name" value="Longin"/>
    <property type="match status" value="1"/>
</dbReference>
<keyword evidence="4" id="KW-0653">Protein transport</keyword>
<accession>K8EFA3</accession>
<keyword evidence="14" id="KW-1185">Reference proteome</keyword>
<evidence type="ECO:0000256" key="3">
    <source>
        <dbReference type="ARBA" id="ARBA00022692"/>
    </source>
</evidence>
<dbReference type="Pfam" id="PF13774">
    <property type="entry name" value="Longin"/>
    <property type="match status" value="1"/>
</dbReference>
<dbReference type="eggNOG" id="KOG0859">
    <property type="taxonomic scope" value="Eukaryota"/>
</dbReference>
<dbReference type="GO" id="GO:0016192">
    <property type="term" value="P:vesicle-mediated transport"/>
    <property type="evidence" value="ECO:0007669"/>
    <property type="project" value="InterPro"/>
</dbReference>
<dbReference type="GO" id="GO:0012505">
    <property type="term" value="C:endomembrane system"/>
    <property type="evidence" value="ECO:0007669"/>
    <property type="project" value="UniProtKB-SubCell"/>
</dbReference>
<dbReference type="PANTHER" id="PTHR21136:SF168">
    <property type="entry name" value="VESICLE-ASSOCIATED MEMBRANE PROTEIN 9"/>
    <property type="match status" value="1"/>
</dbReference>
<feature type="domain" description="V-SNARE coiled-coil homology" evidence="12">
    <location>
        <begin position="190"/>
        <end position="250"/>
    </location>
</feature>
<evidence type="ECO:0000313" key="13">
    <source>
        <dbReference type="EMBL" id="CCO16812.1"/>
    </source>
</evidence>
<evidence type="ECO:0000256" key="10">
    <source>
        <dbReference type="SAM" id="Phobius"/>
    </source>
</evidence>
<dbReference type="InterPro" id="IPR051097">
    <property type="entry name" value="Synaptobrevin-like_transport"/>
</dbReference>
<dbReference type="Gene3D" id="1.20.5.110">
    <property type="match status" value="1"/>
</dbReference>
<sequence>MHTAALFESLFARISVINSLKKRCLSNLHIFPHFALILHTHTRSMPLIYAFVAVTKGPTKTILAEYTAYSGNFSTIATQALDKVPHTDAKFTYNADRHTFNYLVDSGFTYLVVADDDCGRQMPFQFLEKVKTVFAQKFAGSINEGSVNAHSLDRTFGPTLKKEMEETMAMEQLSGGGGDGVGGAQTGSNKVASVQQQVSEVKEIMMDNIEKVLDRGEKIEVLVDKTEALRFQADNFHKQGRALRNRMWWNNLKMKLILLVFVIGVGIIIFCVFCFGGEKNCTAKKKSSGQETARRLARRLLLGLVVAGVGVGDGVDVEMENNGAGAFLLEN</sequence>
<dbReference type="PROSITE" id="PS50892">
    <property type="entry name" value="V_SNARE"/>
    <property type="match status" value="1"/>
</dbReference>
<dbReference type="InterPro" id="IPR010908">
    <property type="entry name" value="Longin_dom"/>
</dbReference>
<dbReference type="CDD" id="cd14824">
    <property type="entry name" value="Longin"/>
    <property type="match status" value="1"/>
</dbReference>